<dbReference type="CDD" id="cd00143">
    <property type="entry name" value="PP2Cc"/>
    <property type="match status" value="1"/>
</dbReference>
<organism evidence="16 17">
    <name type="scientific">Nadsonia fulvescens var. elongata DSM 6958</name>
    <dbReference type="NCBI Taxonomy" id="857566"/>
    <lineage>
        <taxon>Eukaryota</taxon>
        <taxon>Fungi</taxon>
        <taxon>Dikarya</taxon>
        <taxon>Ascomycota</taxon>
        <taxon>Saccharomycotina</taxon>
        <taxon>Dipodascomycetes</taxon>
        <taxon>Dipodascales</taxon>
        <taxon>Dipodascales incertae sedis</taxon>
        <taxon>Nadsonia</taxon>
    </lineage>
</organism>
<dbReference type="Gene3D" id="3.30.70.1230">
    <property type="entry name" value="Nucleotide cyclase"/>
    <property type="match status" value="1"/>
</dbReference>
<dbReference type="Pfam" id="PF23010">
    <property type="entry name" value="RA_3"/>
    <property type="match status" value="1"/>
</dbReference>
<dbReference type="InterPro" id="IPR000159">
    <property type="entry name" value="RA_dom"/>
</dbReference>
<accession>A0A1E3PH28</accession>
<evidence type="ECO:0000256" key="8">
    <source>
        <dbReference type="ARBA" id="ARBA00022842"/>
    </source>
</evidence>
<keyword evidence="5" id="KW-0433">Leucine-rich repeat</keyword>
<dbReference type="CDD" id="cd07302">
    <property type="entry name" value="CHD"/>
    <property type="match status" value="1"/>
</dbReference>
<sequence length="1431" mass="160684">MFGPIKNLSLEQRNKISYLRIYRGDGSFGTVTCTLETTVKELIQTLARKFFILSVKEAQLVLKTSAVKQILDPNDRPLAYQLIYLELMGYTSRDNLENVGREDITYLCQFTLVEENESEKNEDRLQRIISSQSIPDVNLHNCNLRTIPTILFKNASLIENLNLSRNPSIIIPLSFIKGCTNLKRLEFSQNRIRRFPGCLAEMTYLKTLDLSANYIRSLPEMLFSRMSNLETLQLKGNKLANLPSTFKNLAESLIFLDLSSNYFDHFPPNVCQMGKLKHLDISFNRILTIPDNVSTLTNLQQFYLNNNALINRLPVGFASLVSLKVLDIKYNYLTDIDIISKLPSLEKLVCSRNNVSRFSDQLSSQLTTLYLNQNPISEINFTSCASSLSFLDASGAKLGSLSSSLINMIPNVETLILDNNHLNLIPTEVWNLKKLKFLSCANNNLESLPDDIGKLISLEYLDLHSNNICELPSEINELYHLRHLNLASNLLDEFPKYQLKESLANSLQVLILCDNRFNDDCFENISLLTELKVLNISYNYLIEIPSNSLSRLKKLTELYVSGNSLSSLPADDLESIPHLQTLFANFNKLHSLPAELGKNFELRMFDVGSNNLKYNINNWPYDWNWHFNLGLKYLNFSGNKRLEIKSVRNSGQFINTFYDHKDLSDFMILSQIRVLGLMDVTLTTSSVPDQSENCRVRTYGSEIKDIPFGMADTLGDDENLSIIDLVIEQFRGNEREIILGIFDGQNQGPIGGNKISKLVQENFGAVFIHELKKMRNDDTVADALRRAFLCTNRDIGLAVFTPSGEKNLNAAAHRSSTAAHASYDDGLSGSCGTVCYIQDRKVYVANIGDTMAIVATSAGEYHVLTHRHDICGTSEFAHIRAGGGFIDSNGRLAGVTTVSRAFGFYNLIPYLMAGPTITEYDLTDLDELIIIGSRELWDYMSYESVVDIALTEVEDPMNAANKLRDFAISYGSKEKIMVMCISVGGASRRKKQKMMMKMASGSISTPVGHAPVTSLLNNDEMYPLIRRRPHDRNLLPEDSMLARLGGEVNAPIGQLAMVFTDIQKSTQLWETHPIAMRSAIKIHNAVMRRQLRIVGGYEVKTEGDAFMVSFSTAPSALLWCLNVQAQLLVAEWPAEILQCPEAGELASGSGVMIYKGLLVRMGIHWGSPVCERDPITKRMDYYGPMVNRAARIGAKADGGQIMVSADFLSEMKRIQSIYKTQECNGGFISVKDEDTMKKIETNGGYVLNEVGETKLKGLENAEFLSLIFSKHLIDRADYPPINTISPSQEVFFDTIGVQSLLRIRDVSLRLEKICSRLNGKQTTSDHLSTGILPISNNASLPPTQQRLISLMDHVVTRIENSLVMLYLRISLAKSDKLEAKTNDDISIPNEEIDETSNFDLTLLDRDNQYSIDRLIHTIQSLVPQISQVNKA</sequence>
<dbReference type="InterPro" id="IPR036457">
    <property type="entry name" value="PPM-type-like_dom_sf"/>
</dbReference>
<feature type="domain" description="Guanylate cyclase" evidence="13">
    <location>
        <begin position="1056"/>
        <end position="1193"/>
    </location>
</feature>
<dbReference type="InterPro" id="IPR001054">
    <property type="entry name" value="A/G_cyclase"/>
</dbReference>
<dbReference type="SMART" id="SM00369">
    <property type="entry name" value="LRR_TYP"/>
    <property type="match status" value="13"/>
</dbReference>
<keyword evidence="7" id="KW-0677">Repeat</keyword>
<dbReference type="SMART" id="SM00044">
    <property type="entry name" value="CYCc"/>
    <property type="match status" value="1"/>
</dbReference>
<name>A0A1E3PH28_9ASCO</name>
<dbReference type="InterPro" id="IPR050216">
    <property type="entry name" value="LRR_domain-containing"/>
</dbReference>
<evidence type="ECO:0000313" key="17">
    <source>
        <dbReference type="Proteomes" id="UP000095009"/>
    </source>
</evidence>
<dbReference type="PANTHER" id="PTHR48051">
    <property type="match status" value="1"/>
</dbReference>
<dbReference type="PROSITE" id="PS50125">
    <property type="entry name" value="GUANYLATE_CYCLASE_2"/>
    <property type="match status" value="1"/>
</dbReference>
<dbReference type="SUPFAM" id="SSF81606">
    <property type="entry name" value="PP2C-like"/>
    <property type="match status" value="1"/>
</dbReference>
<dbReference type="GO" id="GO:0046872">
    <property type="term" value="F:metal ion binding"/>
    <property type="evidence" value="ECO:0007669"/>
    <property type="project" value="UniProtKB-KW"/>
</dbReference>
<evidence type="ECO:0000259" key="13">
    <source>
        <dbReference type="PROSITE" id="PS50125"/>
    </source>
</evidence>
<dbReference type="SUPFAM" id="SSF52058">
    <property type="entry name" value="L domain-like"/>
    <property type="match status" value="2"/>
</dbReference>
<evidence type="ECO:0000256" key="2">
    <source>
        <dbReference type="ARBA" id="ARBA00005381"/>
    </source>
</evidence>
<dbReference type="EMBL" id="KV454411">
    <property type="protein sequence ID" value="ODQ64709.1"/>
    <property type="molecule type" value="Genomic_DNA"/>
</dbReference>
<dbReference type="InterPro" id="IPR003591">
    <property type="entry name" value="Leu-rich_rpt_typical-subtyp"/>
</dbReference>
<dbReference type="Proteomes" id="UP000095009">
    <property type="component" value="Unassembled WGS sequence"/>
</dbReference>
<dbReference type="Pfam" id="PF23598">
    <property type="entry name" value="LRR_14"/>
    <property type="match status" value="1"/>
</dbReference>
<dbReference type="InterPro" id="IPR055071">
    <property type="entry name" value="RA_PHLPP-like"/>
</dbReference>
<dbReference type="InterPro" id="IPR055414">
    <property type="entry name" value="LRR_R13L4/SHOC2-like"/>
</dbReference>
<dbReference type="InterPro" id="IPR001611">
    <property type="entry name" value="Leu-rich_rpt"/>
</dbReference>
<protein>
    <recommendedName>
        <fullName evidence="4">Adenylate cyclase</fullName>
        <ecNumber evidence="3">4.6.1.1</ecNumber>
    </recommendedName>
    <alternativeName>
        <fullName evidence="11">ATP pyrophosphate-lyase</fullName>
    </alternativeName>
    <alternativeName>
        <fullName evidence="12">Adenylyl cyclase</fullName>
    </alternativeName>
</protein>
<evidence type="ECO:0000256" key="5">
    <source>
        <dbReference type="ARBA" id="ARBA00022614"/>
    </source>
</evidence>
<feature type="domain" description="PPM-type phosphatase" evidence="15">
    <location>
        <begin position="707"/>
        <end position="983"/>
    </location>
</feature>
<evidence type="ECO:0000256" key="7">
    <source>
        <dbReference type="ARBA" id="ARBA00022737"/>
    </source>
</evidence>
<keyword evidence="8" id="KW-0460">Magnesium</keyword>
<dbReference type="Gene3D" id="3.60.40.10">
    <property type="entry name" value="PPM-type phosphatase domain"/>
    <property type="match status" value="1"/>
</dbReference>
<comment type="catalytic activity">
    <reaction evidence="1">
        <text>ATP = 3',5'-cyclic AMP + diphosphate</text>
        <dbReference type="Rhea" id="RHEA:15389"/>
        <dbReference type="ChEBI" id="CHEBI:30616"/>
        <dbReference type="ChEBI" id="CHEBI:33019"/>
        <dbReference type="ChEBI" id="CHEBI:58165"/>
        <dbReference type="EC" id="4.6.1.1"/>
    </reaction>
</comment>
<evidence type="ECO:0000259" key="14">
    <source>
        <dbReference type="PROSITE" id="PS50200"/>
    </source>
</evidence>
<dbReference type="GO" id="GO:0035556">
    <property type="term" value="P:intracellular signal transduction"/>
    <property type="evidence" value="ECO:0007669"/>
    <property type="project" value="InterPro"/>
</dbReference>
<keyword evidence="10" id="KW-0456">Lyase</keyword>
<gene>
    <name evidence="16" type="ORF">NADFUDRAFT_26267</name>
</gene>
<dbReference type="InterPro" id="IPR001932">
    <property type="entry name" value="PPM-type_phosphatase-like_dom"/>
</dbReference>
<dbReference type="PROSITE" id="PS51450">
    <property type="entry name" value="LRR"/>
    <property type="match status" value="5"/>
</dbReference>
<dbReference type="SMART" id="SM00365">
    <property type="entry name" value="LRR_SD22"/>
    <property type="match status" value="8"/>
</dbReference>
<dbReference type="Pfam" id="PF00211">
    <property type="entry name" value="Guanylate_cyc"/>
    <property type="match status" value="1"/>
</dbReference>
<evidence type="ECO:0000256" key="4">
    <source>
        <dbReference type="ARBA" id="ARBA00021420"/>
    </source>
</evidence>
<dbReference type="GO" id="GO:0004016">
    <property type="term" value="F:adenylate cyclase activity"/>
    <property type="evidence" value="ECO:0007669"/>
    <property type="project" value="UniProtKB-EC"/>
</dbReference>
<evidence type="ECO:0000256" key="10">
    <source>
        <dbReference type="ARBA" id="ARBA00023239"/>
    </source>
</evidence>
<proteinExistence type="inferred from homology"/>
<dbReference type="STRING" id="857566.A0A1E3PH28"/>
<keyword evidence="9" id="KW-0115">cAMP biosynthesis</keyword>
<dbReference type="OrthoDB" id="2021138at2759"/>
<dbReference type="SMART" id="SM00314">
    <property type="entry name" value="RA"/>
    <property type="match status" value="1"/>
</dbReference>
<dbReference type="GO" id="GO:0006171">
    <property type="term" value="P:cAMP biosynthetic process"/>
    <property type="evidence" value="ECO:0007669"/>
    <property type="project" value="UniProtKB-KW"/>
</dbReference>
<reference evidence="16 17" key="1">
    <citation type="journal article" date="2016" name="Proc. Natl. Acad. Sci. U.S.A.">
        <title>Comparative genomics of biotechnologically important yeasts.</title>
        <authorList>
            <person name="Riley R."/>
            <person name="Haridas S."/>
            <person name="Wolfe K.H."/>
            <person name="Lopes M.R."/>
            <person name="Hittinger C.T."/>
            <person name="Goeker M."/>
            <person name="Salamov A.A."/>
            <person name="Wisecaver J.H."/>
            <person name="Long T.M."/>
            <person name="Calvey C.H."/>
            <person name="Aerts A.L."/>
            <person name="Barry K.W."/>
            <person name="Choi C."/>
            <person name="Clum A."/>
            <person name="Coughlan A.Y."/>
            <person name="Deshpande S."/>
            <person name="Douglass A.P."/>
            <person name="Hanson S.J."/>
            <person name="Klenk H.-P."/>
            <person name="LaButti K.M."/>
            <person name="Lapidus A."/>
            <person name="Lindquist E.A."/>
            <person name="Lipzen A.M."/>
            <person name="Meier-Kolthoff J.P."/>
            <person name="Ohm R.A."/>
            <person name="Otillar R.P."/>
            <person name="Pangilinan J.L."/>
            <person name="Peng Y."/>
            <person name="Rokas A."/>
            <person name="Rosa C.A."/>
            <person name="Scheuner C."/>
            <person name="Sibirny A.A."/>
            <person name="Slot J.C."/>
            <person name="Stielow J.B."/>
            <person name="Sun H."/>
            <person name="Kurtzman C.P."/>
            <person name="Blackwell M."/>
            <person name="Grigoriev I.V."/>
            <person name="Jeffries T.W."/>
        </authorList>
    </citation>
    <scope>NUCLEOTIDE SEQUENCE [LARGE SCALE GENOMIC DNA]</scope>
    <source>
        <strain evidence="16 17">DSM 6958</strain>
    </source>
</reference>
<dbReference type="PROSITE" id="PS51746">
    <property type="entry name" value="PPM_2"/>
    <property type="match status" value="1"/>
</dbReference>
<dbReference type="CDD" id="cd17214">
    <property type="entry name" value="RA_CYR1_like"/>
    <property type="match status" value="1"/>
</dbReference>
<comment type="similarity">
    <text evidence="2">Belongs to the adenylyl cyclase class-3 family.</text>
</comment>
<dbReference type="InterPro" id="IPR029787">
    <property type="entry name" value="Nucleotide_cyclase"/>
</dbReference>
<evidence type="ECO:0000259" key="15">
    <source>
        <dbReference type="PROSITE" id="PS51746"/>
    </source>
</evidence>
<evidence type="ECO:0000256" key="6">
    <source>
        <dbReference type="ARBA" id="ARBA00022723"/>
    </source>
</evidence>
<evidence type="ECO:0000256" key="11">
    <source>
        <dbReference type="ARBA" id="ARBA00032597"/>
    </source>
</evidence>
<evidence type="ECO:0000256" key="9">
    <source>
        <dbReference type="ARBA" id="ARBA00022998"/>
    </source>
</evidence>
<keyword evidence="17" id="KW-1185">Reference proteome</keyword>
<keyword evidence="6" id="KW-0479">Metal-binding</keyword>
<evidence type="ECO:0000256" key="3">
    <source>
        <dbReference type="ARBA" id="ARBA00012201"/>
    </source>
</evidence>
<dbReference type="SMART" id="SM00364">
    <property type="entry name" value="LRR_BAC"/>
    <property type="match status" value="10"/>
</dbReference>
<dbReference type="Pfam" id="PF13855">
    <property type="entry name" value="LRR_8"/>
    <property type="match status" value="2"/>
</dbReference>
<dbReference type="EC" id="4.6.1.1" evidence="3"/>
<dbReference type="PROSITE" id="PS50200">
    <property type="entry name" value="RA"/>
    <property type="match status" value="1"/>
</dbReference>
<evidence type="ECO:0000313" key="16">
    <source>
        <dbReference type="EMBL" id="ODQ64709.1"/>
    </source>
</evidence>
<dbReference type="InterPro" id="IPR048580">
    <property type="entry name" value="CYAA_C"/>
</dbReference>
<dbReference type="Pfam" id="PF21187">
    <property type="entry name" value="CYAA_C"/>
    <property type="match status" value="1"/>
</dbReference>
<dbReference type="GO" id="GO:0005737">
    <property type="term" value="C:cytoplasm"/>
    <property type="evidence" value="ECO:0007669"/>
    <property type="project" value="TreeGrafter"/>
</dbReference>
<dbReference type="SUPFAM" id="SSF55073">
    <property type="entry name" value="Nucleotide cyclase"/>
    <property type="match status" value="1"/>
</dbReference>
<dbReference type="Pfam" id="PF00481">
    <property type="entry name" value="PP2C"/>
    <property type="match status" value="1"/>
</dbReference>
<dbReference type="Gene3D" id="3.80.10.10">
    <property type="entry name" value="Ribonuclease Inhibitor"/>
    <property type="match status" value="4"/>
</dbReference>
<feature type="domain" description="Ras-associating" evidence="14">
    <location>
        <begin position="15"/>
        <end position="101"/>
    </location>
</feature>
<dbReference type="PANTHER" id="PTHR48051:SF1">
    <property type="entry name" value="RAS SUPPRESSOR PROTEIN 1"/>
    <property type="match status" value="1"/>
</dbReference>
<dbReference type="InterPro" id="IPR032675">
    <property type="entry name" value="LRR_dom_sf"/>
</dbReference>
<evidence type="ECO:0000256" key="1">
    <source>
        <dbReference type="ARBA" id="ARBA00001593"/>
    </source>
</evidence>
<dbReference type="SMART" id="SM00332">
    <property type="entry name" value="PP2Cc"/>
    <property type="match status" value="1"/>
</dbReference>
<evidence type="ECO:0000256" key="12">
    <source>
        <dbReference type="ARBA" id="ARBA00032637"/>
    </source>
</evidence>